<dbReference type="Proteomes" id="UP000254535">
    <property type="component" value="Chromosome"/>
</dbReference>
<dbReference type="RefSeq" id="WP_115077702.1">
    <property type="nucleotide sequence ID" value="NZ_CP022313.1"/>
</dbReference>
<protein>
    <recommendedName>
        <fullName evidence="4">DUF551 domain-containing protein</fullName>
    </recommendedName>
</protein>
<name>A0A345UWK8_PSEFL</name>
<reference evidence="2 3" key="1">
    <citation type="submission" date="2017-07" db="EMBL/GenBank/DDBJ databases">
        <title>Genome sequence of Pseudomonas NEP1.</title>
        <authorList>
            <person name="Nascimento F.X."/>
        </authorList>
    </citation>
    <scope>NUCLEOTIDE SEQUENCE [LARGE SCALE GENOMIC DNA]</scope>
    <source>
        <strain evidence="2 3">NEP1</strain>
    </source>
</reference>
<proteinExistence type="predicted"/>
<feature type="region of interest" description="Disordered" evidence="1">
    <location>
        <begin position="63"/>
        <end position="82"/>
    </location>
</feature>
<feature type="compositionally biased region" description="Basic and acidic residues" evidence="1">
    <location>
        <begin position="66"/>
        <end position="76"/>
    </location>
</feature>
<evidence type="ECO:0000313" key="2">
    <source>
        <dbReference type="EMBL" id="AXJ04860.1"/>
    </source>
</evidence>
<dbReference type="EMBL" id="CP022313">
    <property type="protein sequence ID" value="AXJ04860.1"/>
    <property type="molecule type" value="Genomic_DNA"/>
</dbReference>
<accession>A0A345UWK8</accession>
<evidence type="ECO:0000256" key="1">
    <source>
        <dbReference type="SAM" id="MobiDB-lite"/>
    </source>
</evidence>
<sequence>MSDWILIEELPEQHIGARYLMILDGTPQACREIEMEGTSKRWFYGEENGAYPIDEIELFKPISTEEPLHSGDDHAAKSTHLS</sequence>
<evidence type="ECO:0008006" key="4">
    <source>
        <dbReference type="Google" id="ProtNLM"/>
    </source>
</evidence>
<evidence type="ECO:0000313" key="3">
    <source>
        <dbReference type="Proteomes" id="UP000254535"/>
    </source>
</evidence>
<dbReference type="AlphaFoldDB" id="A0A345UWK8"/>
<organism evidence="2 3">
    <name type="scientific">Pseudomonas fluorescens</name>
    <dbReference type="NCBI Taxonomy" id="294"/>
    <lineage>
        <taxon>Bacteria</taxon>
        <taxon>Pseudomonadati</taxon>
        <taxon>Pseudomonadota</taxon>
        <taxon>Gammaproteobacteria</taxon>
        <taxon>Pseudomonadales</taxon>
        <taxon>Pseudomonadaceae</taxon>
        <taxon>Pseudomonas</taxon>
    </lineage>
</organism>
<gene>
    <name evidence="2" type="ORF">CFN16_12245</name>
</gene>